<keyword evidence="3" id="KW-1134">Transmembrane beta strand</keyword>
<dbReference type="Gene3D" id="2.40.160.20">
    <property type="match status" value="1"/>
</dbReference>
<evidence type="ECO:0000256" key="5">
    <source>
        <dbReference type="ARBA" id="ARBA00023065"/>
    </source>
</evidence>
<dbReference type="PANTHER" id="PTHR30329">
    <property type="entry name" value="STATOR ELEMENT OF FLAGELLAR MOTOR COMPLEX"/>
    <property type="match status" value="1"/>
</dbReference>
<dbReference type="SUPFAM" id="SSF103088">
    <property type="entry name" value="OmpA-like"/>
    <property type="match status" value="1"/>
</dbReference>
<evidence type="ECO:0000256" key="3">
    <source>
        <dbReference type="ARBA" id="ARBA00022452"/>
    </source>
</evidence>
<dbReference type="AlphaFoldDB" id="A0A1M6GUL2"/>
<dbReference type="InterPro" id="IPR050330">
    <property type="entry name" value="Bact_OuterMem_StrucFunc"/>
</dbReference>
<keyword evidence="7 9" id="KW-0472">Membrane</keyword>
<evidence type="ECO:0000256" key="4">
    <source>
        <dbReference type="ARBA" id="ARBA00022692"/>
    </source>
</evidence>
<dbReference type="GO" id="GO:0006811">
    <property type="term" value="P:monoatomic ion transport"/>
    <property type="evidence" value="ECO:0007669"/>
    <property type="project" value="UniProtKB-KW"/>
</dbReference>
<comment type="subcellular location">
    <subcellularLocation>
        <location evidence="1">Cell outer membrane</location>
        <topology evidence="1">Multi-pass membrane protein</topology>
    </subcellularLocation>
</comment>
<keyword evidence="14" id="KW-1185">Reference proteome</keyword>
<evidence type="ECO:0000259" key="12">
    <source>
        <dbReference type="PROSITE" id="PS51123"/>
    </source>
</evidence>
<keyword evidence="8" id="KW-0998">Cell outer membrane</keyword>
<accession>A0A1M6GUL2</accession>
<dbReference type="GO" id="GO:0046930">
    <property type="term" value="C:pore complex"/>
    <property type="evidence" value="ECO:0007669"/>
    <property type="project" value="UniProtKB-KW"/>
</dbReference>
<name>A0A1M6GUL2_9FLAO</name>
<dbReference type="PROSITE" id="PS51123">
    <property type="entry name" value="OMPA_2"/>
    <property type="match status" value="1"/>
</dbReference>
<feature type="domain" description="OmpA-like" evidence="12">
    <location>
        <begin position="268"/>
        <end position="389"/>
    </location>
</feature>
<dbReference type="EMBL" id="FQYX01000012">
    <property type="protein sequence ID" value="SHJ13604.1"/>
    <property type="molecule type" value="Genomic_DNA"/>
</dbReference>
<dbReference type="CDD" id="cd07185">
    <property type="entry name" value="OmpA_C-like"/>
    <property type="match status" value="1"/>
</dbReference>
<evidence type="ECO:0000256" key="9">
    <source>
        <dbReference type="PROSITE-ProRule" id="PRU00473"/>
    </source>
</evidence>
<keyword evidence="6" id="KW-0626">Porin</keyword>
<evidence type="ECO:0000313" key="13">
    <source>
        <dbReference type="EMBL" id="SHJ13604.1"/>
    </source>
</evidence>
<dbReference type="Proteomes" id="UP000184231">
    <property type="component" value="Unassembled WGS sequence"/>
</dbReference>
<evidence type="ECO:0000256" key="10">
    <source>
        <dbReference type="SAM" id="Coils"/>
    </source>
</evidence>
<protein>
    <submittedName>
        <fullName evidence="13">Outer membrane protein OmpA</fullName>
    </submittedName>
</protein>
<keyword evidence="10" id="KW-0175">Coiled coil</keyword>
<dbReference type="GO" id="GO:0009279">
    <property type="term" value="C:cell outer membrane"/>
    <property type="evidence" value="ECO:0007669"/>
    <property type="project" value="UniProtKB-SubCell"/>
</dbReference>
<dbReference type="InterPro" id="IPR006664">
    <property type="entry name" value="OMP_bac"/>
</dbReference>
<proteinExistence type="predicted"/>
<dbReference type="STRING" id="558155.SAMN04487911_1125"/>
<evidence type="ECO:0000256" key="11">
    <source>
        <dbReference type="SAM" id="SignalP"/>
    </source>
</evidence>
<dbReference type="GO" id="GO:0015288">
    <property type="term" value="F:porin activity"/>
    <property type="evidence" value="ECO:0007669"/>
    <property type="project" value="UniProtKB-KW"/>
</dbReference>
<feature type="coiled-coil region" evidence="10">
    <location>
        <begin position="212"/>
        <end position="272"/>
    </location>
</feature>
<dbReference type="RefSeq" id="WP_072764413.1">
    <property type="nucleotide sequence ID" value="NZ_FQYX01000012.1"/>
</dbReference>
<organism evidence="13 14">
    <name type="scientific">Arenibacter nanhaiticus</name>
    <dbReference type="NCBI Taxonomy" id="558155"/>
    <lineage>
        <taxon>Bacteria</taxon>
        <taxon>Pseudomonadati</taxon>
        <taxon>Bacteroidota</taxon>
        <taxon>Flavobacteriia</taxon>
        <taxon>Flavobacteriales</taxon>
        <taxon>Flavobacteriaceae</taxon>
        <taxon>Arenibacter</taxon>
    </lineage>
</organism>
<evidence type="ECO:0000256" key="7">
    <source>
        <dbReference type="ARBA" id="ARBA00023136"/>
    </source>
</evidence>
<keyword evidence="5" id="KW-0406">Ion transport</keyword>
<dbReference type="OrthoDB" id="9782229at2"/>
<evidence type="ECO:0000256" key="6">
    <source>
        <dbReference type="ARBA" id="ARBA00023114"/>
    </source>
</evidence>
<dbReference type="PANTHER" id="PTHR30329:SF21">
    <property type="entry name" value="LIPOPROTEIN YIAD-RELATED"/>
    <property type="match status" value="1"/>
</dbReference>
<evidence type="ECO:0000256" key="1">
    <source>
        <dbReference type="ARBA" id="ARBA00004571"/>
    </source>
</evidence>
<dbReference type="PRINTS" id="PR01021">
    <property type="entry name" value="OMPADOMAIN"/>
</dbReference>
<dbReference type="InterPro" id="IPR011250">
    <property type="entry name" value="OMP/PagP_B-barrel"/>
</dbReference>
<dbReference type="InterPro" id="IPR006665">
    <property type="entry name" value="OmpA-like"/>
</dbReference>
<feature type="chain" id="PRO_5012590326" evidence="11">
    <location>
        <begin position="20"/>
        <end position="389"/>
    </location>
</feature>
<dbReference type="Gene3D" id="3.30.1330.60">
    <property type="entry name" value="OmpA-like domain"/>
    <property type="match status" value="1"/>
</dbReference>
<dbReference type="InterPro" id="IPR036737">
    <property type="entry name" value="OmpA-like_sf"/>
</dbReference>
<dbReference type="Pfam" id="PF00691">
    <property type="entry name" value="OmpA"/>
    <property type="match status" value="1"/>
</dbReference>
<keyword evidence="4" id="KW-0812">Transmembrane</keyword>
<dbReference type="CDD" id="cd22249">
    <property type="entry name" value="UDM1_RNF168_RNF169-like"/>
    <property type="match status" value="1"/>
</dbReference>
<reference evidence="14" key="1">
    <citation type="submission" date="2016-11" db="EMBL/GenBank/DDBJ databases">
        <authorList>
            <person name="Varghese N."/>
            <person name="Submissions S."/>
        </authorList>
    </citation>
    <scope>NUCLEOTIDE SEQUENCE [LARGE SCALE GENOMIC DNA]</scope>
    <source>
        <strain evidence="14">CGMCC 1.8863</strain>
    </source>
</reference>
<evidence type="ECO:0000256" key="2">
    <source>
        <dbReference type="ARBA" id="ARBA00022448"/>
    </source>
</evidence>
<evidence type="ECO:0000256" key="8">
    <source>
        <dbReference type="ARBA" id="ARBA00023237"/>
    </source>
</evidence>
<gene>
    <name evidence="13" type="ORF">SAMN04487911_1125</name>
</gene>
<feature type="signal peptide" evidence="11">
    <location>
        <begin position="1"/>
        <end position="19"/>
    </location>
</feature>
<dbReference type="SUPFAM" id="SSF56925">
    <property type="entry name" value="OMPA-like"/>
    <property type="match status" value="1"/>
</dbReference>
<keyword evidence="2" id="KW-0813">Transport</keyword>
<keyword evidence="11" id="KW-0732">Signal</keyword>
<evidence type="ECO:0000313" key="14">
    <source>
        <dbReference type="Proteomes" id="UP000184231"/>
    </source>
</evidence>
<sequence>MSRIKLLLFVLVITNAIYAQDLQLSQKDSIVKSSWMVGLGYNFVDDSGSRSFEGLFDVEDNWNALAYPSRVSIGRYFESGLGIEAIGAYNKYKVGKIIDGAVNTIETDYFSVDARLSYDLNKIIGETAWFDPYVGAGVGYTEANNVDMGTYNAVIGFRTWFSDRWGLDLSSSGKFAMDKAKGNHLQHSAGVVYRFGAKKDLSKRGLEKLALIEAFEKENQRKADSIAAKKAEEEARLLAERLALEKEKARLAAEEKAKRDAEEAKRKQFEETIKGYGDIQFGFNSSYLNSKSRAALRKVASLMETNPNLSIQVNAHTDSRGESTYNQKLSQSRAKKTVAYLVRQGVSAERITSEAHGEQHLLNDCDDNIRCSEAQHRVNRRSDFKVIKF</sequence>